<keyword evidence="4" id="KW-1185">Reference proteome</keyword>
<accession>A0A1S2LIW8</accession>
<reference evidence="3" key="4">
    <citation type="submission" date="2020-10" db="EMBL/GenBank/DDBJ databases">
        <authorList>
            <person name="Bassil N.M."/>
            <person name="Lloyd J.R."/>
        </authorList>
    </citation>
    <scope>NUCLEOTIDE SEQUENCE</scope>
    <source>
        <strain evidence="3">NB2006</strain>
    </source>
</reference>
<organism evidence="2 4">
    <name type="scientific">Anaerobacillus isosaccharinicus</name>
    <dbReference type="NCBI Taxonomy" id="1532552"/>
    <lineage>
        <taxon>Bacteria</taxon>
        <taxon>Bacillati</taxon>
        <taxon>Bacillota</taxon>
        <taxon>Bacilli</taxon>
        <taxon>Bacillales</taxon>
        <taxon>Bacillaceae</taxon>
        <taxon>Anaerobacillus</taxon>
    </lineage>
</organism>
<keyword evidence="1" id="KW-0472">Membrane</keyword>
<reference evidence="2 4" key="1">
    <citation type="submission" date="2016-10" db="EMBL/GenBank/DDBJ databases">
        <title>Draft genome sequences of four alkaliphilic bacteria belonging to the Anaerobacillus genus.</title>
        <authorList>
            <person name="Bassil N.M."/>
            <person name="Lloyd J.R."/>
        </authorList>
    </citation>
    <scope>NUCLEOTIDE SEQUENCE [LARGE SCALE GENOMIC DNA]</scope>
    <source>
        <strain evidence="2 4">NB2006</strain>
    </source>
</reference>
<protein>
    <submittedName>
        <fullName evidence="2">Uncharacterized protein</fullName>
    </submittedName>
</protein>
<evidence type="ECO:0000256" key="1">
    <source>
        <dbReference type="SAM" id="Phobius"/>
    </source>
</evidence>
<dbReference type="RefSeq" id="WP_071317831.1">
    <property type="nucleotide sequence ID" value="NZ_CP063356.2"/>
</dbReference>
<name>A0A1S2LIW8_9BACI</name>
<reference evidence="3 4" key="2">
    <citation type="journal article" date="2017" name="Genome Announc.">
        <title>Draft Genome Sequences of Four Alkaliphilic Bacteria Belonging to the Anaerobacillus Genus.</title>
        <authorList>
            <person name="Bassil N.M."/>
            <person name="Lloyd J.R."/>
        </authorList>
    </citation>
    <scope>NUCLEOTIDE SEQUENCE [LARGE SCALE GENOMIC DNA]</scope>
    <source>
        <strain evidence="3 4">NB2006</strain>
    </source>
</reference>
<sequence>MDGNTQKALNLIGIIVFGGWFLTSLIEASNNSIKYSTYTIWEFRFFIISCAVIYYLLVYYFNRKSSKKSKSQSESKAS</sequence>
<proteinExistence type="predicted"/>
<dbReference type="EMBL" id="CP063356">
    <property type="protein sequence ID" value="QOY36906.1"/>
    <property type="molecule type" value="Genomic_DNA"/>
</dbReference>
<dbReference type="Proteomes" id="UP000180175">
    <property type="component" value="Chromosome"/>
</dbReference>
<dbReference type="EMBL" id="LQXD01000130">
    <property type="protein sequence ID" value="OIJ12053.1"/>
    <property type="molecule type" value="Genomic_DNA"/>
</dbReference>
<evidence type="ECO:0000313" key="4">
    <source>
        <dbReference type="Proteomes" id="UP000180175"/>
    </source>
</evidence>
<keyword evidence="1" id="KW-1133">Transmembrane helix</keyword>
<dbReference type="OrthoDB" id="2941313at2"/>
<keyword evidence="1" id="KW-0812">Transmembrane</keyword>
<evidence type="ECO:0000313" key="3">
    <source>
        <dbReference type="EMBL" id="QOY36906.1"/>
    </source>
</evidence>
<reference evidence="3 4" key="3">
    <citation type="journal article" date="2019" name="Int. J. Syst. Evol. Microbiol.">
        <title>Anaerobacillus isosaccharinicus sp. nov., an alkaliphilic bacterium which degrades isosaccharinic acid.</title>
        <authorList>
            <person name="Bassil N.M."/>
            <person name="Lloyd J.R."/>
        </authorList>
    </citation>
    <scope>NUCLEOTIDE SEQUENCE [LARGE SCALE GENOMIC DNA]</scope>
    <source>
        <strain evidence="3 4">NB2006</strain>
    </source>
</reference>
<evidence type="ECO:0000313" key="2">
    <source>
        <dbReference type="EMBL" id="OIJ12053.1"/>
    </source>
</evidence>
<gene>
    <name evidence="3" type="ORF">AWH56_004455</name>
    <name evidence="2" type="ORF">AWH56_14865</name>
</gene>
<dbReference type="AlphaFoldDB" id="A0A1S2LIW8"/>
<feature type="transmembrane region" description="Helical" evidence="1">
    <location>
        <begin position="38"/>
        <end position="61"/>
    </location>
</feature>
<feature type="transmembrane region" description="Helical" evidence="1">
    <location>
        <begin position="7"/>
        <end position="26"/>
    </location>
</feature>
<dbReference type="KEGG" id="aia:AWH56_004455"/>